<evidence type="ECO:0000313" key="3">
    <source>
        <dbReference type="EMBL" id="KAH7373799.1"/>
    </source>
</evidence>
<dbReference type="FunFam" id="1.25.40.10:FF:000158">
    <property type="entry name" value="pentatricopeptide repeat-containing protein At2g33680"/>
    <property type="match status" value="1"/>
</dbReference>
<feature type="repeat" description="PPR" evidence="2">
    <location>
        <begin position="466"/>
        <end position="500"/>
    </location>
</feature>
<feature type="repeat" description="PPR" evidence="2">
    <location>
        <begin position="582"/>
        <end position="616"/>
    </location>
</feature>
<dbReference type="EMBL" id="CM035422">
    <property type="protein sequence ID" value="KAH7373799.1"/>
    <property type="molecule type" value="Genomic_DNA"/>
</dbReference>
<evidence type="ECO:0000313" key="4">
    <source>
        <dbReference type="Proteomes" id="UP000825935"/>
    </source>
</evidence>
<organism evidence="3 4">
    <name type="scientific">Ceratopteris richardii</name>
    <name type="common">Triangle waterfern</name>
    <dbReference type="NCBI Taxonomy" id="49495"/>
    <lineage>
        <taxon>Eukaryota</taxon>
        <taxon>Viridiplantae</taxon>
        <taxon>Streptophyta</taxon>
        <taxon>Embryophyta</taxon>
        <taxon>Tracheophyta</taxon>
        <taxon>Polypodiopsida</taxon>
        <taxon>Polypodiidae</taxon>
        <taxon>Polypodiales</taxon>
        <taxon>Pteridineae</taxon>
        <taxon>Pteridaceae</taxon>
        <taxon>Parkerioideae</taxon>
        <taxon>Ceratopteris</taxon>
    </lineage>
</organism>
<dbReference type="InterPro" id="IPR011990">
    <property type="entry name" value="TPR-like_helical_dom_sf"/>
</dbReference>
<dbReference type="GO" id="GO:0009451">
    <property type="term" value="P:RNA modification"/>
    <property type="evidence" value="ECO:0007669"/>
    <property type="project" value="InterPro"/>
</dbReference>
<reference evidence="3" key="1">
    <citation type="submission" date="2021-08" db="EMBL/GenBank/DDBJ databases">
        <title>WGS assembly of Ceratopteris richardii.</title>
        <authorList>
            <person name="Marchant D.B."/>
            <person name="Chen G."/>
            <person name="Jenkins J."/>
            <person name="Shu S."/>
            <person name="Leebens-Mack J."/>
            <person name="Grimwood J."/>
            <person name="Schmutz J."/>
            <person name="Soltis P."/>
            <person name="Soltis D."/>
            <person name="Chen Z.-H."/>
        </authorList>
    </citation>
    <scope>NUCLEOTIDE SEQUENCE</scope>
    <source>
        <strain evidence="3">Whitten #5841</strain>
        <tissue evidence="3">Leaf</tissue>
    </source>
</reference>
<dbReference type="GO" id="GO:0003723">
    <property type="term" value="F:RNA binding"/>
    <property type="evidence" value="ECO:0007669"/>
    <property type="project" value="InterPro"/>
</dbReference>
<feature type="repeat" description="PPR" evidence="2">
    <location>
        <begin position="235"/>
        <end position="269"/>
    </location>
</feature>
<dbReference type="Proteomes" id="UP000825935">
    <property type="component" value="Chromosome 17"/>
</dbReference>
<dbReference type="NCBIfam" id="TIGR00756">
    <property type="entry name" value="PPR"/>
    <property type="match status" value="4"/>
</dbReference>
<dbReference type="InterPro" id="IPR046960">
    <property type="entry name" value="PPR_At4g14850-like_plant"/>
</dbReference>
<dbReference type="OrthoDB" id="1882346at2759"/>
<dbReference type="Gene3D" id="1.25.40.10">
    <property type="entry name" value="Tetratricopeptide repeat domain"/>
    <property type="match status" value="6"/>
</dbReference>
<evidence type="ECO:0000256" key="1">
    <source>
        <dbReference type="ARBA" id="ARBA00022737"/>
    </source>
</evidence>
<accession>A0A8T2SXE6</accession>
<comment type="caution">
    <text evidence="3">The sequence shown here is derived from an EMBL/GenBank/DDBJ whole genome shotgun (WGS) entry which is preliminary data.</text>
</comment>
<dbReference type="PANTHER" id="PTHR47926">
    <property type="entry name" value="PENTATRICOPEPTIDE REPEAT-CONTAINING PROTEIN"/>
    <property type="match status" value="1"/>
</dbReference>
<dbReference type="FunFam" id="1.25.40.10:FF:000285">
    <property type="entry name" value="Pentatricopeptide repeat-containing protein, chloroplastic"/>
    <property type="match status" value="1"/>
</dbReference>
<dbReference type="GO" id="GO:0048731">
    <property type="term" value="P:system development"/>
    <property type="evidence" value="ECO:0007669"/>
    <property type="project" value="UniProtKB-ARBA"/>
</dbReference>
<dbReference type="InterPro" id="IPR002885">
    <property type="entry name" value="PPR_rpt"/>
</dbReference>
<dbReference type="AlphaFoldDB" id="A0A8T2SXE6"/>
<dbReference type="Pfam" id="PF13041">
    <property type="entry name" value="PPR_2"/>
    <property type="match status" value="3"/>
</dbReference>
<feature type="repeat" description="PPR" evidence="2">
    <location>
        <begin position="134"/>
        <end position="168"/>
    </location>
</feature>
<feature type="repeat" description="PPR" evidence="2">
    <location>
        <begin position="352"/>
        <end position="386"/>
    </location>
</feature>
<gene>
    <name evidence="3" type="ORF">KP509_17G075500</name>
</gene>
<dbReference type="Pfam" id="PF01535">
    <property type="entry name" value="PPR"/>
    <property type="match status" value="4"/>
</dbReference>
<name>A0A8T2SXE6_CERRI</name>
<proteinExistence type="predicted"/>
<keyword evidence="1" id="KW-0677">Repeat</keyword>
<sequence length="857" mass="94803">MLLGICLRPTSSNATLHARYLHGGNLLSQEMGPQEESNNPSFWVRILCKQGQLAQAVDLLCGMHPPPSSRVCLFLLKACNHQRSLFEIRRIHAHVARYPILLTGSLADYLVMTLARCGALDDALHLFLALPSRTVYSWTAIMSAYTECGQGEDIRKLYLSMLDDCVEPDAYTFVCLFKACGCTRDLGLGKELHSEARKKGLTGDVYVGNTLMSMYGKCSALKEAEDVFKGLDSRNLVSHCVMLSTYVAQGEGGKALLFYRQMLDENINPDRLASMLALQACALLADNEASEAKEGESNSLSLLQIGQAIHADALRKGFTSDIYFNSALISMYGKVGSIMEAEQAFQVLSMRNIVTWNAMISACVDQGMGDEALWLYCCMQKERVCPDQLTLVFTFQACGIYKELIYLDIQSNSKACLEIGRALHMDACKRGVTMDAVLGSALLTMYGKCKALPEVDDTFLSLLERNIVVWNSVLTIYVEQGYNDKVLLLYRQLQEENIIPDELSFATCLQACAALVEKDAPNSMAQSDEHAGIFIGRSLHSDAWPRGSLVGLSLGNALLKFYTKCGLLSEAEQVFEVLSAPNLVSWNVILKAYVDNNQAERALQFFSHMEKQSVSYDQVTILYVMQACSITASIEVCKCMHFLITSTELEQVPLLATTTIHAYGCFASMADAQALLDGLPDPHVAPWNACISGHTGEGNHMLSFYFFEMLKLIGLMPNEVTFTSILSACSHSGLLIEALELFKSIDVDFGLLVDTKHMAIMVDLLGRLGNFARIYDMFGWIKAQADLSTFLCLLGACRVHGNLNLADQVFDAAVQFYPEEAPLYVLISNIHADAGHCNSIIQYRQHIPQQADELEYK</sequence>
<keyword evidence="4" id="KW-1185">Reference proteome</keyword>
<evidence type="ECO:0000256" key="2">
    <source>
        <dbReference type="PROSITE-ProRule" id="PRU00708"/>
    </source>
</evidence>
<dbReference type="PROSITE" id="PS51375">
    <property type="entry name" value="PPR"/>
    <property type="match status" value="5"/>
</dbReference>
<protein>
    <recommendedName>
        <fullName evidence="5">Pentatricopeptide repeat-containing protein</fullName>
    </recommendedName>
</protein>
<evidence type="ECO:0008006" key="5">
    <source>
        <dbReference type="Google" id="ProtNLM"/>
    </source>
</evidence>